<name>A0A4R0R0H2_9APHY</name>
<evidence type="ECO:0000313" key="3">
    <source>
        <dbReference type="Proteomes" id="UP000292702"/>
    </source>
</evidence>
<protein>
    <submittedName>
        <fullName evidence="2">Uncharacterized protein</fullName>
    </submittedName>
</protein>
<dbReference type="EMBL" id="RWJN01000639">
    <property type="protein sequence ID" value="TCD60202.1"/>
    <property type="molecule type" value="Genomic_DNA"/>
</dbReference>
<organism evidence="2 3">
    <name type="scientific">Steccherinum ochraceum</name>
    <dbReference type="NCBI Taxonomy" id="92696"/>
    <lineage>
        <taxon>Eukaryota</taxon>
        <taxon>Fungi</taxon>
        <taxon>Dikarya</taxon>
        <taxon>Basidiomycota</taxon>
        <taxon>Agaricomycotina</taxon>
        <taxon>Agaricomycetes</taxon>
        <taxon>Polyporales</taxon>
        <taxon>Steccherinaceae</taxon>
        <taxon>Steccherinum</taxon>
    </lineage>
</organism>
<comment type="caution">
    <text evidence="2">The sequence shown here is derived from an EMBL/GenBank/DDBJ whole genome shotgun (WGS) entry which is preliminary data.</text>
</comment>
<keyword evidence="3" id="KW-1185">Reference proteome</keyword>
<gene>
    <name evidence="2" type="ORF">EIP91_010552</name>
</gene>
<evidence type="ECO:0000256" key="1">
    <source>
        <dbReference type="SAM" id="MobiDB-lite"/>
    </source>
</evidence>
<proteinExistence type="predicted"/>
<sequence>MATSINFYVSRNVDHSSQPDSQLKAQRLPPARSTSTFAFDEFTVWGYSNRGHQGDVMVQTMWREVGLWLQNTARWTSFSLQLSKGVYKNPSTSLDNLTHQKLSRSPQFASRLSYTAIPLSSSSAPLGSGLTPDKSGSECRPRRPDTDRETTDKTVIKLVLLTGGEASRTGVRSGQGGHWRWFIISKKDVFNYATYD</sequence>
<feature type="region of interest" description="Disordered" evidence="1">
    <location>
        <begin position="123"/>
        <end position="151"/>
    </location>
</feature>
<dbReference type="Proteomes" id="UP000292702">
    <property type="component" value="Unassembled WGS sequence"/>
</dbReference>
<dbReference type="AlphaFoldDB" id="A0A4R0R0H2"/>
<feature type="compositionally biased region" description="Low complexity" evidence="1">
    <location>
        <begin position="123"/>
        <end position="132"/>
    </location>
</feature>
<accession>A0A4R0R0H2</accession>
<feature type="compositionally biased region" description="Basic and acidic residues" evidence="1">
    <location>
        <begin position="135"/>
        <end position="151"/>
    </location>
</feature>
<evidence type="ECO:0000313" key="2">
    <source>
        <dbReference type="EMBL" id="TCD60202.1"/>
    </source>
</evidence>
<reference evidence="2 3" key="1">
    <citation type="submission" date="2018-11" db="EMBL/GenBank/DDBJ databases">
        <title>Genome assembly of Steccherinum ochraceum LE-BIN_3174, the white-rot fungus of the Steccherinaceae family (The Residual Polyporoid clade, Polyporales, Basidiomycota).</title>
        <authorList>
            <person name="Fedorova T.V."/>
            <person name="Glazunova O.A."/>
            <person name="Landesman E.O."/>
            <person name="Moiseenko K.V."/>
            <person name="Psurtseva N.V."/>
            <person name="Savinova O.S."/>
            <person name="Shakhova N.V."/>
            <person name="Tyazhelova T.V."/>
            <person name="Vasina D.V."/>
        </authorList>
    </citation>
    <scope>NUCLEOTIDE SEQUENCE [LARGE SCALE GENOMIC DNA]</scope>
    <source>
        <strain evidence="2 3">LE-BIN_3174</strain>
    </source>
</reference>